<accession>A0A4Q2TG15</accession>
<dbReference type="InterPro" id="IPR011008">
    <property type="entry name" value="Dimeric_a/b-barrel"/>
</dbReference>
<sequence>MTQHLAELNIARLRYPLEDPRVAAFVKALDLVNGIAERSEGFVWRLKDESGNATAIDGFDDPLVIVNMSVWRDVASFENFVWKTVHRQFYARRAEWFEIMEKQHFVMWHVTAGEFPTVAEAKERLDELNKHGNSDRAFGWSHLPEVKLWQHARCA</sequence>
<evidence type="ECO:0000259" key="1">
    <source>
        <dbReference type="Pfam" id="PF11695"/>
    </source>
</evidence>
<dbReference type="Proteomes" id="UP000291088">
    <property type="component" value="Unassembled WGS sequence"/>
</dbReference>
<feature type="domain" description="DUF3291" evidence="1">
    <location>
        <begin position="5"/>
        <end position="141"/>
    </location>
</feature>
<dbReference type="Pfam" id="PF11695">
    <property type="entry name" value="DUF3291"/>
    <property type="match status" value="1"/>
</dbReference>
<dbReference type="EMBL" id="SDVB01000170">
    <property type="protein sequence ID" value="RYC17640.1"/>
    <property type="molecule type" value="Genomic_DNA"/>
</dbReference>
<evidence type="ECO:0000313" key="2">
    <source>
        <dbReference type="EMBL" id="RYC17640.1"/>
    </source>
</evidence>
<reference evidence="2 3" key="1">
    <citation type="submission" date="2019-01" db="EMBL/GenBank/DDBJ databases">
        <authorList>
            <person name="Deng T."/>
        </authorList>
    </citation>
    <scope>NUCLEOTIDE SEQUENCE [LARGE SCALE GENOMIC DNA]</scope>
    <source>
        <strain evidence="2 3">F8825</strain>
    </source>
</reference>
<name>A0A4Q2TG15_9HYPH</name>
<comment type="caution">
    <text evidence="2">The sequence shown here is derived from an EMBL/GenBank/DDBJ whole genome shotgun (WGS) entry which is preliminary data.</text>
</comment>
<organism evidence="2 3">
    <name type="scientific">Ciceribacter ferrooxidans</name>
    <dbReference type="NCBI Taxonomy" id="2509717"/>
    <lineage>
        <taxon>Bacteria</taxon>
        <taxon>Pseudomonadati</taxon>
        <taxon>Pseudomonadota</taxon>
        <taxon>Alphaproteobacteria</taxon>
        <taxon>Hyphomicrobiales</taxon>
        <taxon>Rhizobiaceae</taxon>
        <taxon>Ciceribacter</taxon>
    </lineage>
</organism>
<protein>
    <submittedName>
        <fullName evidence="2">DUF3291 domain-containing protein</fullName>
    </submittedName>
</protein>
<dbReference type="InterPro" id="IPR021708">
    <property type="entry name" value="DUF3291"/>
</dbReference>
<dbReference type="SUPFAM" id="SSF54909">
    <property type="entry name" value="Dimeric alpha+beta barrel"/>
    <property type="match status" value="1"/>
</dbReference>
<dbReference type="OrthoDB" id="2376237at2"/>
<gene>
    <name evidence="2" type="ORF">EUU22_06585</name>
</gene>
<dbReference type="AlphaFoldDB" id="A0A4Q2TG15"/>
<dbReference type="RefSeq" id="WP_129331228.1">
    <property type="nucleotide sequence ID" value="NZ_SDVB01000170.1"/>
</dbReference>
<proteinExistence type="predicted"/>
<evidence type="ECO:0000313" key="3">
    <source>
        <dbReference type="Proteomes" id="UP000291088"/>
    </source>
</evidence>
<keyword evidence="3" id="KW-1185">Reference proteome</keyword>